<dbReference type="PANTHER" id="PTHR43877:SF8">
    <property type="entry name" value="N-ACETYLGLUTAMATE SYNTHASE-RELATED"/>
    <property type="match status" value="1"/>
</dbReference>
<dbReference type="Gene3D" id="3.40.630.30">
    <property type="match status" value="1"/>
</dbReference>
<name>A0A919VKP0_9ACTN</name>
<dbReference type="Proteomes" id="UP000680865">
    <property type="component" value="Unassembled WGS sequence"/>
</dbReference>
<organism evidence="4 5">
    <name type="scientific">Winogradskya consettensis</name>
    <dbReference type="NCBI Taxonomy" id="113560"/>
    <lineage>
        <taxon>Bacteria</taxon>
        <taxon>Bacillati</taxon>
        <taxon>Actinomycetota</taxon>
        <taxon>Actinomycetes</taxon>
        <taxon>Micromonosporales</taxon>
        <taxon>Micromonosporaceae</taxon>
        <taxon>Winogradskya</taxon>
    </lineage>
</organism>
<evidence type="ECO:0000256" key="2">
    <source>
        <dbReference type="ARBA" id="ARBA00023315"/>
    </source>
</evidence>
<dbReference type="PANTHER" id="PTHR43877">
    <property type="entry name" value="AMINOALKYLPHOSPHONATE N-ACETYLTRANSFERASE-RELATED-RELATED"/>
    <property type="match status" value="1"/>
</dbReference>
<feature type="domain" description="N-acetyltransferase" evidence="3">
    <location>
        <begin position="1"/>
        <end position="156"/>
    </location>
</feature>
<evidence type="ECO:0000259" key="3">
    <source>
        <dbReference type="PROSITE" id="PS51186"/>
    </source>
</evidence>
<accession>A0A919VKP0</accession>
<dbReference type="Pfam" id="PF00583">
    <property type="entry name" value="Acetyltransf_1"/>
    <property type="match status" value="1"/>
</dbReference>
<dbReference type="InterPro" id="IPR016181">
    <property type="entry name" value="Acyl_CoA_acyltransferase"/>
</dbReference>
<gene>
    <name evidence="4" type="ORF">Aco04nite_03480</name>
</gene>
<dbReference type="SUPFAM" id="SSF55729">
    <property type="entry name" value="Acyl-CoA N-acyltransferases (Nat)"/>
    <property type="match status" value="2"/>
</dbReference>
<dbReference type="GO" id="GO:0016747">
    <property type="term" value="F:acyltransferase activity, transferring groups other than amino-acyl groups"/>
    <property type="evidence" value="ECO:0007669"/>
    <property type="project" value="InterPro"/>
</dbReference>
<evidence type="ECO:0000313" key="5">
    <source>
        <dbReference type="Proteomes" id="UP000680865"/>
    </source>
</evidence>
<dbReference type="CDD" id="cd04301">
    <property type="entry name" value="NAT_SF"/>
    <property type="match status" value="1"/>
</dbReference>
<dbReference type="AlphaFoldDB" id="A0A919VKP0"/>
<keyword evidence="2" id="KW-0012">Acyltransferase</keyword>
<dbReference type="InterPro" id="IPR050832">
    <property type="entry name" value="Bact_Acetyltransf"/>
</dbReference>
<proteinExistence type="predicted"/>
<keyword evidence="5" id="KW-1185">Reference proteome</keyword>
<dbReference type="InterPro" id="IPR000182">
    <property type="entry name" value="GNAT_dom"/>
</dbReference>
<dbReference type="RefSeq" id="WP_212995419.1">
    <property type="nucleotide sequence ID" value="NZ_BAAATW010000001.1"/>
</dbReference>
<dbReference type="EMBL" id="BOQP01000002">
    <property type="protein sequence ID" value="GIM66792.1"/>
    <property type="molecule type" value="Genomic_DNA"/>
</dbReference>
<comment type="caution">
    <text evidence="4">The sequence shown here is derived from an EMBL/GenBank/DDBJ whole genome shotgun (WGS) entry which is preliminary data.</text>
</comment>
<protein>
    <submittedName>
        <fullName evidence="4">N-acetyltransferase</fullName>
    </submittedName>
</protein>
<evidence type="ECO:0000256" key="1">
    <source>
        <dbReference type="ARBA" id="ARBA00022679"/>
    </source>
</evidence>
<dbReference type="PROSITE" id="PS51186">
    <property type="entry name" value="GNAT"/>
    <property type="match status" value="1"/>
</dbReference>
<evidence type="ECO:0000313" key="4">
    <source>
        <dbReference type="EMBL" id="GIM66792.1"/>
    </source>
</evidence>
<keyword evidence="1" id="KW-0808">Transferase</keyword>
<sequence length="322" mass="35507">MDISALSTADEEAVYLVAKASAEADTPDVPPWSRAAFLARIHDPWPGHNFEFHVAHDDDGQVAGYVELGLPQLDNLSNVNLQVTVHPDRRRKGIGRALYTLAVERARALGRSHLIGPTVDRRPDGPAFATAMGAKAGLAELRSRLDVADFDALNLDVPIADGYRLVQWTDHAPDDLIDDVALLDSSLMTEAPSGDLNWEAEKIDAARVRESEAAIIARNRTGYSSAAVHIGTGRLIAWTQITCPNDDRWQAWQQITIVDPAHRGHGLGLTIKVANLRYARSTRPELRAIDTFNAADNVAMLRVNEAMGFRRRETWSQWQVTV</sequence>
<reference evidence="4" key="1">
    <citation type="submission" date="2021-03" db="EMBL/GenBank/DDBJ databases">
        <title>Whole genome shotgun sequence of Actinoplanes consettensis NBRC 14913.</title>
        <authorList>
            <person name="Komaki H."/>
            <person name="Tamura T."/>
        </authorList>
    </citation>
    <scope>NUCLEOTIDE SEQUENCE</scope>
    <source>
        <strain evidence="4">NBRC 14913</strain>
    </source>
</reference>